<evidence type="ECO:0000256" key="1">
    <source>
        <dbReference type="SAM" id="SignalP"/>
    </source>
</evidence>
<organism evidence="2 3">
    <name type="scientific">Batrachochytrium dendrobatidis (strain JEL423)</name>
    <dbReference type="NCBI Taxonomy" id="403673"/>
    <lineage>
        <taxon>Eukaryota</taxon>
        <taxon>Fungi</taxon>
        <taxon>Fungi incertae sedis</taxon>
        <taxon>Chytridiomycota</taxon>
        <taxon>Chytridiomycota incertae sedis</taxon>
        <taxon>Chytridiomycetes</taxon>
        <taxon>Rhizophydiales</taxon>
        <taxon>Rhizophydiales incertae sedis</taxon>
        <taxon>Batrachochytrium</taxon>
    </lineage>
</organism>
<reference evidence="2 3" key="2">
    <citation type="submission" date="2016-05" db="EMBL/GenBank/DDBJ databases">
        <title>Lineage-specific infection strategies underlie the spectrum of fungal disease in amphibians.</title>
        <authorList>
            <person name="Cuomo C.A."/>
            <person name="Farrer R.A."/>
            <person name="James T."/>
            <person name="Longcore J."/>
            <person name="Birren B."/>
        </authorList>
    </citation>
    <scope>NUCLEOTIDE SEQUENCE [LARGE SCALE GENOMIC DNA]</scope>
    <source>
        <strain evidence="2 3">JEL423</strain>
    </source>
</reference>
<keyword evidence="1" id="KW-0732">Signal</keyword>
<dbReference type="EMBL" id="DS022308">
    <property type="protein sequence ID" value="OAJ42552.1"/>
    <property type="molecule type" value="Genomic_DNA"/>
</dbReference>
<name>A0A177WRM6_BATDL</name>
<feature type="signal peptide" evidence="1">
    <location>
        <begin position="1"/>
        <end position="19"/>
    </location>
</feature>
<dbReference type="VEuPathDB" id="FungiDB:BDEG_26001"/>
<reference evidence="2 3" key="1">
    <citation type="submission" date="2006-10" db="EMBL/GenBank/DDBJ databases">
        <title>The Genome Sequence of Batrachochytrium dendrobatidis JEL423.</title>
        <authorList>
            <consortium name="The Broad Institute Genome Sequencing Platform"/>
            <person name="Birren B."/>
            <person name="Lander E."/>
            <person name="Galagan J."/>
            <person name="Cuomo C."/>
            <person name="Devon K."/>
            <person name="Jaffe D."/>
            <person name="Butler J."/>
            <person name="Alvarez P."/>
            <person name="Gnerre S."/>
            <person name="Grabherr M."/>
            <person name="Kleber M."/>
            <person name="Mauceli E."/>
            <person name="Brockman W."/>
            <person name="Young S."/>
            <person name="LaButti K."/>
            <person name="Sykes S."/>
            <person name="DeCaprio D."/>
            <person name="Crawford M."/>
            <person name="Koehrsen M."/>
            <person name="Engels R."/>
            <person name="Montgomery P."/>
            <person name="Pearson M."/>
            <person name="Howarth C."/>
            <person name="Larson L."/>
            <person name="White J."/>
            <person name="O'Leary S."/>
            <person name="Kodira C."/>
            <person name="Zeng Q."/>
            <person name="Yandava C."/>
            <person name="Alvarado L."/>
            <person name="Longcore J."/>
            <person name="James T."/>
        </authorList>
    </citation>
    <scope>NUCLEOTIDE SEQUENCE [LARGE SCALE GENOMIC DNA]</scope>
    <source>
        <strain evidence="2 3">JEL423</strain>
    </source>
</reference>
<evidence type="ECO:0000313" key="2">
    <source>
        <dbReference type="EMBL" id="OAJ42552.1"/>
    </source>
</evidence>
<accession>A0A177WRM6</accession>
<proteinExistence type="predicted"/>
<sequence length="104" mass="11651">MRFQKTLLVVSALSTTVFAETACTGIYCGCEEGYCWKANLTTTPVSYLQYRFCGTTEHCLKGCVNQKCQVMDDIHVIPVDTDISCTVNADCFHYIPTVKPPRQK</sequence>
<feature type="chain" id="PRO_5008077809" evidence="1">
    <location>
        <begin position="20"/>
        <end position="104"/>
    </location>
</feature>
<dbReference type="Proteomes" id="UP000077115">
    <property type="component" value="Unassembled WGS sequence"/>
</dbReference>
<dbReference type="AlphaFoldDB" id="A0A177WRM6"/>
<protein>
    <submittedName>
        <fullName evidence="2">Uncharacterized protein</fullName>
    </submittedName>
</protein>
<evidence type="ECO:0000313" key="3">
    <source>
        <dbReference type="Proteomes" id="UP000077115"/>
    </source>
</evidence>
<gene>
    <name evidence="2" type="ORF">BDEG_26001</name>
</gene>